<sequence length="56" mass="5803">MSSEVFIIANPIAGDGKSGELSNKLVEALSRLQVSSTLKTALSAGESEELARLAIV</sequence>
<dbReference type="InterPro" id="IPR016064">
    <property type="entry name" value="NAD/diacylglycerol_kinase_sf"/>
</dbReference>
<proteinExistence type="predicted"/>
<dbReference type="AlphaFoldDB" id="A0A382VSK9"/>
<dbReference type="EMBL" id="UINC01153915">
    <property type="protein sequence ID" value="SVD48888.1"/>
    <property type="molecule type" value="Genomic_DNA"/>
</dbReference>
<dbReference type="SUPFAM" id="SSF111331">
    <property type="entry name" value="NAD kinase/diacylglycerol kinase-like"/>
    <property type="match status" value="1"/>
</dbReference>
<organism evidence="1">
    <name type="scientific">marine metagenome</name>
    <dbReference type="NCBI Taxonomy" id="408172"/>
    <lineage>
        <taxon>unclassified sequences</taxon>
        <taxon>metagenomes</taxon>
        <taxon>ecological metagenomes</taxon>
    </lineage>
</organism>
<name>A0A382VSK9_9ZZZZ</name>
<feature type="non-terminal residue" evidence="1">
    <location>
        <position position="56"/>
    </location>
</feature>
<gene>
    <name evidence="1" type="ORF">METZ01_LOCUS401742</name>
</gene>
<protein>
    <recommendedName>
        <fullName evidence="2">DAGKc domain-containing protein</fullName>
    </recommendedName>
</protein>
<evidence type="ECO:0000313" key="1">
    <source>
        <dbReference type="EMBL" id="SVD48888.1"/>
    </source>
</evidence>
<evidence type="ECO:0008006" key="2">
    <source>
        <dbReference type="Google" id="ProtNLM"/>
    </source>
</evidence>
<reference evidence="1" key="1">
    <citation type="submission" date="2018-05" db="EMBL/GenBank/DDBJ databases">
        <authorList>
            <person name="Lanie J.A."/>
            <person name="Ng W.-L."/>
            <person name="Kazmierczak K.M."/>
            <person name="Andrzejewski T.M."/>
            <person name="Davidsen T.M."/>
            <person name="Wayne K.J."/>
            <person name="Tettelin H."/>
            <person name="Glass J.I."/>
            <person name="Rusch D."/>
            <person name="Podicherti R."/>
            <person name="Tsui H.-C.T."/>
            <person name="Winkler M.E."/>
        </authorList>
    </citation>
    <scope>NUCLEOTIDE SEQUENCE</scope>
</reference>
<accession>A0A382VSK9</accession>